<evidence type="ECO:0000313" key="2">
    <source>
        <dbReference type="Proteomes" id="UP001417504"/>
    </source>
</evidence>
<reference evidence="1 2" key="1">
    <citation type="submission" date="2024-01" db="EMBL/GenBank/DDBJ databases">
        <title>Genome assemblies of Stephania.</title>
        <authorList>
            <person name="Yang L."/>
        </authorList>
    </citation>
    <scope>NUCLEOTIDE SEQUENCE [LARGE SCALE GENOMIC DNA]</scope>
    <source>
        <strain evidence="1">QJT</strain>
        <tissue evidence="1">Leaf</tissue>
    </source>
</reference>
<dbReference type="AlphaFoldDB" id="A0AAP0HZP2"/>
<name>A0AAP0HZP2_9MAGN</name>
<protein>
    <submittedName>
        <fullName evidence="1">Uncharacterized protein</fullName>
    </submittedName>
</protein>
<keyword evidence="2" id="KW-1185">Reference proteome</keyword>
<organism evidence="1 2">
    <name type="scientific">Stephania japonica</name>
    <dbReference type="NCBI Taxonomy" id="461633"/>
    <lineage>
        <taxon>Eukaryota</taxon>
        <taxon>Viridiplantae</taxon>
        <taxon>Streptophyta</taxon>
        <taxon>Embryophyta</taxon>
        <taxon>Tracheophyta</taxon>
        <taxon>Spermatophyta</taxon>
        <taxon>Magnoliopsida</taxon>
        <taxon>Ranunculales</taxon>
        <taxon>Menispermaceae</taxon>
        <taxon>Menispermoideae</taxon>
        <taxon>Cissampelideae</taxon>
        <taxon>Stephania</taxon>
    </lineage>
</organism>
<dbReference type="EMBL" id="JBBNAE010000008">
    <property type="protein sequence ID" value="KAK9102526.1"/>
    <property type="molecule type" value="Genomic_DNA"/>
</dbReference>
<proteinExistence type="predicted"/>
<accession>A0AAP0HZP2</accession>
<comment type="caution">
    <text evidence="1">The sequence shown here is derived from an EMBL/GenBank/DDBJ whole genome shotgun (WGS) entry which is preliminary data.</text>
</comment>
<sequence length="51" mass="5695">MNFATFGEKRSSIFLAKAPTTMHAWSRKTPPIPICARLGKTEALVFSLRQS</sequence>
<dbReference type="Proteomes" id="UP001417504">
    <property type="component" value="Unassembled WGS sequence"/>
</dbReference>
<evidence type="ECO:0000313" key="1">
    <source>
        <dbReference type="EMBL" id="KAK9102526.1"/>
    </source>
</evidence>
<gene>
    <name evidence="1" type="ORF">Sjap_019780</name>
</gene>